<dbReference type="PANTHER" id="PTHR24327:SF81">
    <property type="entry name" value="HOMEOTIC PROTEIN DISTAL-LESS-RELATED"/>
    <property type="match status" value="1"/>
</dbReference>
<proteinExistence type="predicted"/>
<dbReference type="InterPro" id="IPR009057">
    <property type="entry name" value="Homeodomain-like_sf"/>
</dbReference>
<feature type="region of interest" description="Disordered" evidence="6">
    <location>
        <begin position="666"/>
        <end position="693"/>
    </location>
</feature>
<dbReference type="PROSITE" id="PS50071">
    <property type="entry name" value="HOMEOBOX_2"/>
    <property type="match status" value="1"/>
</dbReference>
<feature type="domain" description="Homeobox" evidence="7">
    <location>
        <begin position="466"/>
        <end position="526"/>
    </location>
</feature>
<dbReference type="SUPFAM" id="SSF46689">
    <property type="entry name" value="Homeodomain-like"/>
    <property type="match status" value="1"/>
</dbReference>
<accession>A0A4E0RBK6</accession>
<feature type="region of interest" description="Disordered" evidence="6">
    <location>
        <begin position="566"/>
        <end position="614"/>
    </location>
</feature>
<keyword evidence="1 4" id="KW-0238">DNA-binding</keyword>
<dbReference type="AlphaFoldDB" id="A0A4E0RBK6"/>
<dbReference type="PRINTS" id="PR00024">
    <property type="entry name" value="HOMEOBOX"/>
</dbReference>
<dbReference type="InterPro" id="IPR050460">
    <property type="entry name" value="Distal-less_Homeobox_TF"/>
</dbReference>
<dbReference type="GO" id="GO:0000978">
    <property type="term" value="F:RNA polymerase II cis-regulatory region sequence-specific DNA binding"/>
    <property type="evidence" value="ECO:0007669"/>
    <property type="project" value="TreeGrafter"/>
</dbReference>
<keyword evidence="2 4" id="KW-0371">Homeobox</keyword>
<dbReference type="GO" id="GO:0005634">
    <property type="term" value="C:nucleus"/>
    <property type="evidence" value="ECO:0007669"/>
    <property type="project" value="UniProtKB-SubCell"/>
</dbReference>
<evidence type="ECO:0000256" key="4">
    <source>
        <dbReference type="PROSITE-ProRule" id="PRU00108"/>
    </source>
</evidence>
<dbReference type="InterPro" id="IPR000047">
    <property type="entry name" value="HTH_motif"/>
</dbReference>
<dbReference type="CDD" id="cd00086">
    <property type="entry name" value="homeodomain"/>
    <property type="match status" value="1"/>
</dbReference>
<evidence type="ECO:0000256" key="2">
    <source>
        <dbReference type="ARBA" id="ARBA00023155"/>
    </source>
</evidence>
<evidence type="ECO:0000259" key="7">
    <source>
        <dbReference type="PROSITE" id="PS50071"/>
    </source>
</evidence>
<gene>
    <name evidence="8" type="ORF">D915_005594</name>
</gene>
<evidence type="ECO:0000313" key="8">
    <source>
        <dbReference type="EMBL" id="THD23844.1"/>
    </source>
</evidence>
<keyword evidence="3 4" id="KW-0539">Nucleus</keyword>
<feature type="compositionally biased region" description="Low complexity" evidence="6">
    <location>
        <begin position="588"/>
        <end position="601"/>
    </location>
</feature>
<keyword evidence="9" id="KW-1185">Reference proteome</keyword>
<dbReference type="InterPro" id="IPR017970">
    <property type="entry name" value="Homeobox_CS"/>
</dbReference>
<sequence length="953" mass="103408">MLSCVLQTNRSPLGVHSFFIDTATEIMSLPSVISHSNETNQLVPTEFILPIWSSSSTQSDLRNNSDVQASSRLTEAHCSADSTWTISNSESVFIPGNGTKMPTDAACPFPWWNEHPVAAPEPPDTSGCSFQIGDDSITEALVYTADRSSSCNPDSNHRQPHQQQSTTISHFPRTQDEPPGVSAHQIYSCQSYPHHALQYAQFNRGFDETYPMNPLYSNSPISFLPGMNVQSSSTSFAHGGQWDSGLGSRTNTPYPYMNCNDSCSNLCAERQATNSAPYLHNVLRKVASSPTPGNQRLSNQSAPFEIAMTVSGSPIHSHWTQSSGDLGAVVTISQIHSRPNSTLSTVLSNDGPVPLDSGLCDPWNLQSDDSSPVDATLSMTRVLNRVSETTGGGICGKPILSTQTHTIRPHTDFLRSNAVRRDRTLNTVRTVGDSEGVISAGASVRGGAGGSAGLSRSLSQHTKGQKKQRKPRTIYSSMQLQQLAKRFHLTQYLSLPERAELAASLGLTQTQVKIWFQNRRSKFKKLINQGHDVSLLSNPLNCKSDTDRMNKQLEDLLDFRSDLVDSQNASDGEDAKHDLFSEEDRSSTRSSTPTVRRTITPRGPPIHDIPADSIPDCSGEVGFSIDERSTTIVPNVSDKMNIPGYSVCPESNTYFWNPNSSTPVNRLCGHSETSGSQQSSTDSSQLSHSLNQSLSSPLCHNASTGLPNPVLRMASPDSPIPSPWLALDAGGGWASVEPIVSTNQTNFCHPTRNQIAIEQVRLPFSYGLIQPRNRLGFTDLCEGTIPCDIRQTEDCFRSIPRGEARSAYCPRSAQTASFENADSNVPAPTIPQVNSGFPSDSPDSEKYSAVSQHSLCDNNPDASTSFAYLSLAAENQVPERDLTHSACLFTPSSLLQTNPTENWSIQVSVKSPIFFSSSSLSYVSNMSTGNSGYGDVTLKSIVPNGLSTIGTDR</sequence>
<evidence type="ECO:0000256" key="3">
    <source>
        <dbReference type="ARBA" id="ARBA00023242"/>
    </source>
</evidence>
<feature type="compositionally biased region" description="Basic and acidic residues" evidence="6">
    <location>
        <begin position="573"/>
        <end position="587"/>
    </location>
</feature>
<dbReference type="GO" id="GO:0000981">
    <property type="term" value="F:DNA-binding transcription factor activity, RNA polymerase II-specific"/>
    <property type="evidence" value="ECO:0007669"/>
    <property type="project" value="InterPro"/>
</dbReference>
<reference evidence="8" key="1">
    <citation type="submission" date="2019-03" db="EMBL/GenBank/DDBJ databases">
        <title>Improved annotation for the trematode Fasciola hepatica.</title>
        <authorList>
            <person name="Choi Y.-J."/>
            <person name="Martin J."/>
            <person name="Mitreva M."/>
        </authorList>
    </citation>
    <scope>NUCLEOTIDE SEQUENCE [LARGE SCALE GENOMIC DNA]</scope>
</reference>
<protein>
    <submittedName>
        <fullName evidence="8">Distal-less</fullName>
    </submittedName>
</protein>
<dbReference type="EMBL" id="JXXN02001913">
    <property type="protein sequence ID" value="THD23844.1"/>
    <property type="molecule type" value="Genomic_DNA"/>
</dbReference>
<evidence type="ECO:0000256" key="5">
    <source>
        <dbReference type="RuleBase" id="RU000682"/>
    </source>
</evidence>
<dbReference type="InterPro" id="IPR020479">
    <property type="entry name" value="HD_metazoa"/>
</dbReference>
<dbReference type="Proteomes" id="UP000230066">
    <property type="component" value="Unassembled WGS sequence"/>
</dbReference>
<evidence type="ECO:0000256" key="6">
    <source>
        <dbReference type="SAM" id="MobiDB-lite"/>
    </source>
</evidence>
<feature type="compositionally biased region" description="Basic residues" evidence="6">
    <location>
        <begin position="463"/>
        <end position="472"/>
    </location>
</feature>
<organism evidence="8 9">
    <name type="scientific">Fasciola hepatica</name>
    <name type="common">Liver fluke</name>
    <dbReference type="NCBI Taxonomy" id="6192"/>
    <lineage>
        <taxon>Eukaryota</taxon>
        <taxon>Metazoa</taxon>
        <taxon>Spiralia</taxon>
        <taxon>Lophotrochozoa</taxon>
        <taxon>Platyhelminthes</taxon>
        <taxon>Trematoda</taxon>
        <taxon>Digenea</taxon>
        <taxon>Plagiorchiida</taxon>
        <taxon>Echinostomata</taxon>
        <taxon>Echinostomatoidea</taxon>
        <taxon>Fasciolidae</taxon>
        <taxon>Fasciola</taxon>
    </lineage>
</organism>
<dbReference type="Gene3D" id="1.10.10.60">
    <property type="entry name" value="Homeodomain-like"/>
    <property type="match status" value="1"/>
</dbReference>
<comment type="subcellular location">
    <subcellularLocation>
        <location evidence="4 5">Nucleus</location>
    </subcellularLocation>
</comment>
<comment type="caution">
    <text evidence="8">The sequence shown here is derived from an EMBL/GenBank/DDBJ whole genome shotgun (WGS) entry which is preliminary data.</text>
</comment>
<dbReference type="PRINTS" id="PR00031">
    <property type="entry name" value="HTHREPRESSR"/>
</dbReference>
<dbReference type="SMART" id="SM00389">
    <property type="entry name" value="HOX"/>
    <property type="match status" value="1"/>
</dbReference>
<dbReference type="PROSITE" id="PS00027">
    <property type="entry name" value="HOMEOBOX_1"/>
    <property type="match status" value="1"/>
</dbReference>
<name>A0A4E0RBK6_FASHE</name>
<feature type="region of interest" description="Disordered" evidence="6">
    <location>
        <begin position="147"/>
        <end position="182"/>
    </location>
</feature>
<dbReference type="FunFam" id="1.10.10.60:FF:000424">
    <property type="entry name" value="ANTP homeobox protein"/>
    <property type="match status" value="1"/>
</dbReference>
<feature type="compositionally biased region" description="Low complexity" evidence="6">
    <location>
        <begin position="670"/>
        <end position="693"/>
    </location>
</feature>
<evidence type="ECO:0000313" key="9">
    <source>
        <dbReference type="Proteomes" id="UP000230066"/>
    </source>
</evidence>
<feature type="DNA-binding region" description="Homeobox" evidence="4">
    <location>
        <begin position="468"/>
        <end position="527"/>
    </location>
</feature>
<feature type="region of interest" description="Disordered" evidence="6">
    <location>
        <begin position="440"/>
        <end position="473"/>
    </location>
</feature>
<evidence type="ECO:0000256" key="1">
    <source>
        <dbReference type="ARBA" id="ARBA00023125"/>
    </source>
</evidence>
<dbReference type="InterPro" id="IPR001356">
    <property type="entry name" value="HD"/>
</dbReference>
<dbReference type="Pfam" id="PF00046">
    <property type="entry name" value="Homeodomain"/>
    <property type="match status" value="1"/>
</dbReference>
<dbReference type="PANTHER" id="PTHR24327">
    <property type="entry name" value="HOMEOBOX PROTEIN"/>
    <property type="match status" value="1"/>
</dbReference>